<keyword evidence="3" id="KW-0804">Transcription</keyword>
<dbReference type="Pfam" id="PF08265">
    <property type="entry name" value="YL1_C"/>
    <property type="match status" value="1"/>
</dbReference>
<dbReference type="InParanoid" id="A0A168RQQ8"/>
<feature type="region of interest" description="Disordered" evidence="5">
    <location>
        <begin position="31"/>
        <end position="56"/>
    </location>
</feature>
<dbReference type="PANTHER" id="PTHR31200">
    <property type="entry name" value="INO80 COMPLEX SUBUNIT C"/>
    <property type="match status" value="1"/>
</dbReference>
<proteinExistence type="predicted"/>
<evidence type="ECO:0000259" key="6">
    <source>
        <dbReference type="SMART" id="SM00993"/>
    </source>
</evidence>
<dbReference type="STRING" id="4829.A0A168RQQ8"/>
<sequence>MAGHVSLALLSRRIRTQRRLNHWLTFSFPDRRAPKRSKRPTTPRSPFAEDTNSDASNGVLNLTLEKKPFKNTKYTTPKKTKNLKQILTLEKAQEFDLHVPTYQNIECPPSIRPQKKYCDITGLSASYTDPKSGLRYHNSEIYQFVRTLGVPSIQAYLSSRNAAVVLK</sequence>
<keyword evidence="4" id="KW-0539">Nucleus</keyword>
<name>A0A168RQQ8_ABSGL</name>
<dbReference type="OMA" id="FANAAEF"/>
<evidence type="ECO:0000256" key="3">
    <source>
        <dbReference type="ARBA" id="ARBA00023163"/>
    </source>
</evidence>
<evidence type="ECO:0000256" key="1">
    <source>
        <dbReference type="ARBA" id="ARBA00004123"/>
    </source>
</evidence>
<dbReference type="FunCoup" id="A0A168RQQ8">
    <property type="interactions" value="232"/>
</dbReference>
<accession>A0A168RQQ8</accession>
<evidence type="ECO:0000256" key="2">
    <source>
        <dbReference type="ARBA" id="ARBA00023015"/>
    </source>
</evidence>
<dbReference type="OrthoDB" id="49520at2759"/>
<protein>
    <recommendedName>
        <fullName evidence="6">Vps72/YL1 C-terminal domain-containing protein</fullName>
    </recommendedName>
</protein>
<dbReference type="EMBL" id="LT554731">
    <property type="protein sequence ID" value="SAM07257.1"/>
    <property type="molecule type" value="Genomic_DNA"/>
</dbReference>
<dbReference type="InterPro" id="IPR013272">
    <property type="entry name" value="Vps72/YL1_C"/>
</dbReference>
<evidence type="ECO:0000313" key="8">
    <source>
        <dbReference type="Proteomes" id="UP000078561"/>
    </source>
</evidence>
<dbReference type="InterPro" id="IPR029525">
    <property type="entry name" value="INO80C/Ies6"/>
</dbReference>
<organism evidence="7">
    <name type="scientific">Absidia glauca</name>
    <name type="common">Pin mould</name>
    <dbReference type="NCBI Taxonomy" id="4829"/>
    <lineage>
        <taxon>Eukaryota</taxon>
        <taxon>Fungi</taxon>
        <taxon>Fungi incertae sedis</taxon>
        <taxon>Mucoromycota</taxon>
        <taxon>Mucoromycotina</taxon>
        <taxon>Mucoromycetes</taxon>
        <taxon>Mucorales</taxon>
        <taxon>Cunninghamellaceae</taxon>
        <taxon>Absidia</taxon>
    </lineage>
</organism>
<gene>
    <name evidence="7" type="primary">ABSGL_12896.1 scaffold 13518</name>
</gene>
<dbReference type="SMART" id="SM00993">
    <property type="entry name" value="YL1_C"/>
    <property type="match status" value="1"/>
</dbReference>
<evidence type="ECO:0000256" key="4">
    <source>
        <dbReference type="ARBA" id="ARBA00023242"/>
    </source>
</evidence>
<keyword evidence="2" id="KW-0805">Transcription regulation</keyword>
<dbReference type="GO" id="GO:0006338">
    <property type="term" value="P:chromatin remodeling"/>
    <property type="evidence" value="ECO:0007669"/>
    <property type="project" value="InterPro"/>
</dbReference>
<dbReference type="Proteomes" id="UP000078561">
    <property type="component" value="Unassembled WGS sequence"/>
</dbReference>
<keyword evidence="8" id="KW-1185">Reference proteome</keyword>
<reference evidence="7" key="1">
    <citation type="submission" date="2016-04" db="EMBL/GenBank/DDBJ databases">
        <authorList>
            <person name="Evans L.H."/>
            <person name="Alamgir A."/>
            <person name="Owens N."/>
            <person name="Weber N.D."/>
            <person name="Virtaneva K."/>
            <person name="Barbian K."/>
            <person name="Babar A."/>
            <person name="Rosenke K."/>
        </authorList>
    </citation>
    <scope>NUCLEOTIDE SEQUENCE [LARGE SCALE GENOMIC DNA]</scope>
    <source>
        <strain evidence="7">CBS 101.48</strain>
    </source>
</reference>
<dbReference type="GO" id="GO:0031011">
    <property type="term" value="C:Ino80 complex"/>
    <property type="evidence" value="ECO:0007669"/>
    <property type="project" value="InterPro"/>
</dbReference>
<dbReference type="AlphaFoldDB" id="A0A168RQQ8"/>
<feature type="domain" description="Vps72/YL1 C-terminal" evidence="6">
    <location>
        <begin position="116"/>
        <end position="145"/>
    </location>
</feature>
<dbReference type="PANTHER" id="PTHR31200:SF1">
    <property type="entry name" value="INO80 COMPLEX SUBUNIT C"/>
    <property type="match status" value="1"/>
</dbReference>
<evidence type="ECO:0000313" key="7">
    <source>
        <dbReference type="EMBL" id="SAM07257.1"/>
    </source>
</evidence>
<evidence type="ECO:0000256" key="5">
    <source>
        <dbReference type="SAM" id="MobiDB-lite"/>
    </source>
</evidence>
<comment type="subcellular location">
    <subcellularLocation>
        <location evidence="1">Nucleus</location>
    </subcellularLocation>
</comment>